<dbReference type="Proteomes" id="UP000027064">
    <property type="component" value="Unassembled WGS sequence"/>
</dbReference>
<organism evidence="1 2">
    <name type="scientific">Flavobacterium seoulense</name>
    <dbReference type="NCBI Taxonomy" id="1492738"/>
    <lineage>
        <taxon>Bacteria</taxon>
        <taxon>Pseudomonadati</taxon>
        <taxon>Bacteroidota</taxon>
        <taxon>Flavobacteriia</taxon>
        <taxon>Flavobacteriales</taxon>
        <taxon>Flavobacteriaceae</taxon>
        <taxon>Flavobacterium</taxon>
    </lineage>
</organism>
<sequence length="39" mass="4315">MLIQAEDVQALKTVQHARTVNIVSIVPNKVVLVECVNNQ</sequence>
<dbReference type="AlphaFoldDB" id="A0A066X0J1"/>
<evidence type="ECO:0000313" key="2">
    <source>
        <dbReference type="Proteomes" id="UP000027064"/>
    </source>
</evidence>
<reference evidence="1 2" key="1">
    <citation type="submission" date="2014-05" db="EMBL/GenBank/DDBJ databases">
        <title>Genome Sequence of Flavobacterium sp. EM1321.</title>
        <authorList>
            <person name="Shin S.-K."/>
            <person name="Yi H."/>
        </authorList>
    </citation>
    <scope>NUCLEOTIDE SEQUENCE [LARGE SCALE GENOMIC DNA]</scope>
    <source>
        <strain evidence="1 2">EM1321</strain>
    </source>
</reference>
<gene>
    <name evidence="1" type="ORF">FEM21_02070</name>
</gene>
<evidence type="ECO:0000313" key="1">
    <source>
        <dbReference type="EMBL" id="KDN56704.1"/>
    </source>
</evidence>
<keyword evidence="2" id="KW-1185">Reference proteome</keyword>
<dbReference type="EMBL" id="JNCA01000001">
    <property type="protein sequence ID" value="KDN56704.1"/>
    <property type="molecule type" value="Genomic_DNA"/>
</dbReference>
<accession>A0A066X0J1</accession>
<proteinExistence type="predicted"/>
<name>A0A066X0J1_9FLAO</name>
<protein>
    <submittedName>
        <fullName evidence="1">Uncharacterized protein</fullName>
    </submittedName>
</protein>
<comment type="caution">
    <text evidence="1">The sequence shown here is derived from an EMBL/GenBank/DDBJ whole genome shotgun (WGS) entry which is preliminary data.</text>
</comment>
<dbReference type="PATRIC" id="fig|1492738.3.peg.201"/>